<dbReference type="Pfam" id="PF15288">
    <property type="entry name" value="zf-CCHC_6"/>
    <property type="match status" value="1"/>
</dbReference>
<dbReference type="GO" id="GO:0005669">
    <property type="term" value="C:transcription factor TFIID complex"/>
    <property type="evidence" value="ECO:0007669"/>
    <property type="project" value="InterPro"/>
</dbReference>
<evidence type="ECO:0000259" key="7">
    <source>
        <dbReference type="Pfam" id="PF15288"/>
    </source>
</evidence>
<dbReference type="PANTHER" id="PTHR13900">
    <property type="entry name" value="TRANSCRIPTION INITIATION FACTOR TFIID"/>
    <property type="match status" value="1"/>
</dbReference>
<evidence type="ECO:0000313" key="8">
    <source>
        <dbReference type="Proteomes" id="UP000887578"/>
    </source>
</evidence>
<dbReference type="WBParaSite" id="PDA_v2.g17942.t1">
    <property type="protein sequence ID" value="PDA_v2.g17942.t1"/>
    <property type="gene ID" value="PDA_v2.g17942"/>
</dbReference>
<feature type="domain" description="Zinc knuckle" evidence="7">
    <location>
        <begin position="1219"/>
        <end position="1251"/>
    </location>
</feature>
<dbReference type="GO" id="GO:0017025">
    <property type="term" value="F:TBP-class protein binding"/>
    <property type="evidence" value="ECO:0007669"/>
    <property type="project" value="InterPro"/>
</dbReference>
<feature type="compositionally biased region" description="Polar residues" evidence="5">
    <location>
        <begin position="1057"/>
        <end position="1076"/>
    </location>
</feature>
<comment type="subcellular location">
    <subcellularLocation>
        <location evidence="1">Nucleus</location>
    </subcellularLocation>
</comment>
<feature type="region of interest" description="Disordered" evidence="5">
    <location>
        <begin position="147"/>
        <end position="187"/>
    </location>
</feature>
<evidence type="ECO:0000256" key="2">
    <source>
        <dbReference type="ARBA" id="ARBA00023015"/>
    </source>
</evidence>
<keyword evidence="8" id="KW-1185">Reference proteome</keyword>
<dbReference type="Pfam" id="PF12157">
    <property type="entry name" value="DUF3591"/>
    <property type="match status" value="1"/>
</dbReference>
<dbReference type="PANTHER" id="PTHR13900:SF0">
    <property type="entry name" value="TRANSCRIPTION INITIATION FACTOR TFIID SUBUNIT 1"/>
    <property type="match status" value="1"/>
</dbReference>
<dbReference type="InterPro" id="IPR040240">
    <property type="entry name" value="TAF1"/>
</dbReference>
<proteinExistence type="predicted"/>
<protein>
    <submittedName>
        <fullName evidence="9">Transcription initiation factor TFIID subunit 1</fullName>
    </submittedName>
</protein>
<evidence type="ECO:0000313" key="9">
    <source>
        <dbReference type="WBParaSite" id="PDA_v2.g17942.t1"/>
    </source>
</evidence>
<evidence type="ECO:0000259" key="6">
    <source>
        <dbReference type="Pfam" id="PF12157"/>
    </source>
</evidence>
<keyword evidence="4" id="KW-0539">Nucleus</keyword>
<keyword evidence="3" id="KW-0804">Transcription</keyword>
<reference evidence="9" key="1">
    <citation type="submission" date="2022-11" db="UniProtKB">
        <authorList>
            <consortium name="WormBaseParasite"/>
        </authorList>
    </citation>
    <scope>IDENTIFICATION</scope>
</reference>
<feature type="compositionally biased region" description="Basic and acidic residues" evidence="5">
    <location>
        <begin position="147"/>
        <end position="161"/>
    </location>
</feature>
<keyword evidence="2" id="KW-0805">Transcription regulation</keyword>
<name>A0A914PHY9_9BILA</name>
<dbReference type="GO" id="GO:0051123">
    <property type="term" value="P:RNA polymerase II preinitiation complex assembly"/>
    <property type="evidence" value="ECO:0007669"/>
    <property type="project" value="TreeGrafter"/>
</dbReference>
<feature type="region of interest" description="Disordered" evidence="5">
    <location>
        <begin position="1055"/>
        <end position="1076"/>
    </location>
</feature>
<dbReference type="InterPro" id="IPR041670">
    <property type="entry name" value="Znf-CCHC_6"/>
</dbReference>
<evidence type="ECO:0000256" key="3">
    <source>
        <dbReference type="ARBA" id="ARBA00023163"/>
    </source>
</evidence>
<dbReference type="GO" id="GO:0004402">
    <property type="term" value="F:histone acetyltransferase activity"/>
    <property type="evidence" value="ECO:0007669"/>
    <property type="project" value="InterPro"/>
</dbReference>
<sequence length="1296" mass="149938">MDYDDSPQTSPESENERIDLDDEDGREHDNLVSDNINIHQNGGSHFDDIEMQENGLIDEPIIIENGITEMPDNQYHNGYSNTNGFSGEAAINGGDDDSDIERVMTPLRPRLSDNEYEEDSESDEEPYIEVEEADKVEVKIEPIDEAEDKGMEITEKDSNGEEKDEEMPEERKNKYDEENYPFIPPSLRDDAPLAGIINPEIEDIDPRKFFPDFRPNKILRFSRLLGASTKTNRQAHLYYYSKSYVRNPEQKNAKIREDLRNGVEKPFKPNFLPPPPPEDVYDEAALLDMDESEQDRVQSDDDGEPPAWRYGPSQIWYDRMNVPSNPKHFDYGLKQLQKRYKAPSKLENRNIFGGASQDEEPGYQPAEKLSDKSFLPVNLVRWEDDIIFDIEDAKESFLKDYSTGKLPYCGWIALKNARTYNSFMKLYRKHAPKDWFKAESVKDAQEEKSSYPVDHHHSMFPVDNYDLEHTNWEDDIIWDLTDLKKPLEPKILTLDFEDDPKIFGLPDDIPLDEVDTEDTKSFERKDHQFTKKSKLILGQVQQRQKQEEQEQLENTMAQMADRDPFNLSNDDYYALKTTTRQNVVFSGGSVIQHSIPAQNIHRAFFPTCMGPTRLRHFHRMPMQRKILRSLPMDKYGFIDVMSLNKHMLDMAEIREKRKLSEAGLEIFPVRDISDLSAKDGTLLLFEYSEEHPPLLNQPGMANKIRNYYKRMEDIRKAFPHLPESSVRKRIKMCAEFIRVGDGLNTNYWVLKENFRLPTEEEILKLITPEMWCAYYSMMSSKQRLTDAGYGETNILANIDESGSDDDDVKIEDEIQCAPWNTTKAFLTTLERKCYLDRSGTADPTGCGEAFSYIRKPSKWTRKEENFLPKKAHLCTGTNADLRKLPIKEARELYKEYGFPEETINTLGRWKVIDLIRKISIQEAKDGADLNGIARFARSGIRLAQKQRNWKEYCQKIFDLQNQSLSNDADVPSDDENLLSEDEEASIIESENDESNGSFASTVTVKREHNSCFGPAETFGPVESGSFTVSRKFERKNFKTEDGKEKYFDESVVKEENCQSSDSHQSSDNCPSTSASSRLPESLLNFATINNDDELVYGENCKVSRKSLELLFEQKNNDKTKKLKIVRTFRDSNGHDEIRSEVISNSKIIDAYIKIRTTKDIQFIKEYSYNDEGFKKENRRKIRQLQDRLRRIKRREESGILLTSRGAPSKKKKPQKEFTMKCSSCGAVGHMKTNKNCPFYKQSGYHQPKPTIGQLNKYETDELTQVEETKVRIKKSALNLKLRISKNVLKQSKKDGK</sequence>
<evidence type="ECO:0000256" key="4">
    <source>
        <dbReference type="ARBA" id="ARBA00023242"/>
    </source>
</evidence>
<evidence type="ECO:0000256" key="1">
    <source>
        <dbReference type="ARBA" id="ARBA00004123"/>
    </source>
</evidence>
<feature type="compositionally biased region" description="Polar residues" evidence="5">
    <location>
        <begin position="1"/>
        <end position="12"/>
    </location>
</feature>
<dbReference type="GO" id="GO:0016251">
    <property type="term" value="F:RNA polymerase II general transcription initiation factor activity"/>
    <property type="evidence" value="ECO:0007669"/>
    <property type="project" value="InterPro"/>
</dbReference>
<accession>A0A914PHY9</accession>
<evidence type="ECO:0000256" key="5">
    <source>
        <dbReference type="SAM" id="MobiDB-lite"/>
    </source>
</evidence>
<feature type="domain" description="Transcription initiation factor TFIID subunit 1 histone acetyltransferase" evidence="6">
    <location>
        <begin position="711"/>
        <end position="914"/>
    </location>
</feature>
<organism evidence="8 9">
    <name type="scientific">Panagrolaimus davidi</name>
    <dbReference type="NCBI Taxonomy" id="227884"/>
    <lineage>
        <taxon>Eukaryota</taxon>
        <taxon>Metazoa</taxon>
        <taxon>Ecdysozoa</taxon>
        <taxon>Nematoda</taxon>
        <taxon>Chromadorea</taxon>
        <taxon>Rhabditida</taxon>
        <taxon>Tylenchina</taxon>
        <taxon>Panagrolaimomorpha</taxon>
        <taxon>Panagrolaimoidea</taxon>
        <taxon>Panagrolaimidae</taxon>
        <taxon>Panagrolaimus</taxon>
    </lineage>
</organism>
<dbReference type="Proteomes" id="UP000887578">
    <property type="component" value="Unplaced"/>
</dbReference>
<feature type="region of interest" description="Disordered" evidence="5">
    <location>
        <begin position="1"/>
        <end position="36"/>
    </location>
</feature>
<dbReference type="InterPro" id="IPR022591">
    <property type="entry name" value="TAF1_HAT_dom"/>
</dbReference>